<dbReference type="Gene3D" id="2.10.240.10">
    <property type="entry name" value="Dihydroorotate dehydrogenase, electron transfer subunit"/>
    <property type="match status" value="1"/>
</dbReference>
<dbReference type="GO" id="GO:0016491">
    <property type="term" value="F:oxidoreductase activity"/>
    <property type="evidence" value="ECO:0007669"/>
    <property type="project" value="InterPro"/>
</dbReference>
<comment type="cofactor">
    <cofactor evidence="10">
        <name>[2Fe-2S] cluster</name>
        <dbReference type="ChEBI" id="CHEBI:190135"/>
    </cofactor>
</comment>
<dbReference type="InterPro" id="IPR012165">
    <property type="entry name" value="Cyt_c3_hydrogenase_gsu"/>
</dbReference>
<evidence type="ECO:0000256" key="1">
    <source>
        <dbReference type="ARBA" id="ARBA00006422"/>
    </source>
</evidence>
<feature type="binding site" evidence="12">
    <location>
        <position position="228"/>
    </location>
    <ligand>
        <name>[2Fe-2S] cluster</name>
        <dbReference type="ChEBI" id="CHEBI:190135"/>
    </ligand>
</feature>
<evidence type="ECO:0000256" key="7">
    <source>
        <dbReference type="ARBA" id="ARBA00022982"/>
    </source>
</evidence>
<dbReference type="InterPro" id="IPR001433">
    <property type="entry name" value="OxRdtase_FAD/NAD-bd"/>
</dbReference>
<evidence type="ECO:0000256" key="10">
    <source>
        <dbReference type="ARBA" id="ARBA00034078"/>
    </source>
</evidence>
<evidence type="ECO:0000256" key="2">
    <source>
        <dbReference type="ARBA" id="ARBA00022448"/>
    </source>
</evidence>
<keyword evidence="9 12" id="KW-0411">Iron-sulfur</keyword>
<keyword evidence="2" id="KW-0813">Transport</keyword>
<dbReference type="AlphaFoldDB" id="A0A9D2CG90"/>
<comment type="similarity">
    <text evidence="1">Belongs to the PyrK family.</text>
</comment>
<organism evidence="14 15">
    <name type="scientific">Candidatus Borkfalkia excrementavium</name>
    <dbReference type="NCBI Taxonomy" id="2838505"/>
    <lineage>
        <taxon>Bacteria</taxon>
        <taxon>Bacillati</taxon>
        <taxon>Bacillota</taxon>
        <taxon>Clostridia</taxon>
        <taxon>Christensenellales</taxon>
        <taxon>Christensenellaceae</taxon>
        <taxon>Candidatus Borkfalkia</taxon>
    </lineage>
</organism>
<dbReference type="GO" id="GO:0051537">
    <property type="term" value="F:2 iron, 2 sulfur cluster binding"/>
    <property type="evidence" value="ECO:0007669"/>
    <property type="project" value="UniProtKB-KW"/>
</dbReference>
<dbReference type="InterPro" id="IPR017927">
    <property type="entry name" value="FAD-bd_FR_type"/>
</dbReference>
<comment type="cofactor">
    <cofactor evidence="11">
        <name>FAD</name>
        <dbReference type="ChEBI" id="CHEBI:57692"/>
    </cofactor>
    <text evidence="11">Binds 1 FAD per subunit.</text>
</comment>
<dbReference type="InterPro" id="IPR039261">
    <property type="entry name" value="FNR_nucleotide-bd"/>
</dbReference>
<evidence type="ECO:0000256" key="9">
    <source>
        <dbReference type="ARBA" id="ARBA00023014"/>
    </source>
</evidence>
<keyword evidence="7" id="KW-0249">Electron transport</keyword>
<name>A0A9D2CG90_9FIRM</name>
<gene>
    <name evidence="14" type="ORF">H9728_04510</name>
</gene>
<dbReference type="InterPro" id="IPR019480">
    <property type="entry name" value="Dihydroorotate_DH_Fe-S-bd"/>
</dbReference>
<evidence type="ECO:0000313" key="15">
    <source>
        <dbReference type="Proteomes" id="UP000824135"/>
    </source>
</evidence>
<feature type="binding site" evidence="12">
    <location>
        <position position="223"/>
    </location>
    <ligand>
        <name>[2Fe-2S] cluster</name>
        <dbReference type="ChEBI" id="CHEBI:190135"/>
    </ligand>
</feature>
<evidence type="ECO:0000256" key="3">
    <source>
        <dbReference type="ARBA" id="ARBA00022630"/>
    </source>
</evidence>
<dbReference type="GO" id="GO:0006221">
    <property type="term" value="P:pyrimidine nucleotide biosynthetic process"/>
    <property type="evidence" value="ECO:0007669"/>
    <property type="project" value="InterPro"/>
</dbReference>
<dbReference type="EMBL" id="DXCO01000033">
    <property type="protein sequence ID" value="HIY78285.1"/>
    <property type="molecule type" value="Genomic_DNA"/>
</dbReference>
<dbReference type="Proteomes" id="UP000824135">
    <property type="component" value="Unassembled WGS sequence"/>
</dbReference>
<comment type="cofactor">
    <cofactor evidence="12">
        <name>[2Fe-2S] cluster</name>
        <dbReference type="ChEBI" id="CHEBI:190135"/>
    </cofactor>
    <text evidence="12">Binds 1 [2Fe-2S] cluster per subunit.</text>
</comment>
<dbReference type="PANTHER" id="PTHR43513:SF3">
    <property type="entry name" value="DIHYDROOROTATE DEHYDROGENASE B (NAD(+)), ELECTRON TRANSFER SUBUNIT-RELATED"/>
    <property type="match status" value="1"/>
</dbReference>
<evidence type="ECO:0000259" key="13">
    <source>
        <dbReference type="PROSITE" id="PS51384"/>
    </source>
</evidence>
<feature type="domain" description="FAD-binding FR-type" evidence="13">
    <location>
        <begin position="1"/>
        <end position="98"/>
    </location>
</feature>
<dbReference type="GO" id="GO:0050660">
    <property type="term" value="F:flavin adenine dinucleotide binding"/>
    <property type="evidence" value="ECO:0007669"/>
    <property type="project" value="InterPro"/>
</dbReference>
<protein>
    <submittedName>
        <fullName evidence="14">Dihydroorotate dehydrogenase electron transfer subunit</fullName>
    </submittedName>
</protein>
<dbReference type="Pfam" id="PF10418">
    <property type="entry name" value="DHODB_Fe-S_bind"/>
    <property type="match status" value="1"/>
</dbReference>
<evidence type="ECO:0000256" key="8">
    <source>
        <dbReference type="ARBA" id="ARBA00023004"/>
    </source>
</evidence>
<dbReference type="CDD" id="cd06218">
    <property type="entry name" value="DHOD_e_trans"/>
    <property type="match status" value="1"/>
</dbReference>
<keyword evidence="4 12" id="KW-0001">2Fe-2S</keyword>
<dbReference type="Gene3D" id="2.40.30.10">
    <property type="entry name" value="Translation factors"/>
    <property type="match status" value="1"/>
</dbReference>
<reference evidence="14" key="2">
    <citation type="submission" date="2021-04" db="EMBL/GenBank/DDBJ databases">
        <authorList>
            <person name="Gilroy R."/>
        </authorList>
    </citation>
    <scope>NUCLEOTIDE SEQUENCE</scope>
    <source>
        <strain evidence="14">CHK199-9574</strain>
    </source>
</reference>
<dbReference type="Pfam" id="PF00175">
    <property type="entry name" value="NAD_binding_1"/>
    <property type="match status" value="1"/>
</dbReference>
<dbReference type="InterPro" id="IPR050353">
    <property type="entry name" value="PyrK_electron_transfer"/>
</dbReference>
<dbReference type="SUPFAM" id="SSF52343">
    <property type="entry name" value="Ferredoxin reductase-like, C-terminal NADP-linked domain"/>
    <property type="match status" value="1"/>
</dbReference>
<accession>A0A9D2CG90</accession>
<feature type="binding site" evidence="12">
    <location>
        <position position="245"/>
    </location>
    <ligand>
        <name>[2Fe-2S] cluster</name>
        <dbReference type="ChEBI" id="CHEBI:190135"/>
    </ligand>
</feature>
<dbReference type="PIRSF" id="PIRSF006816">
    <property type="entry name" value="Cyc3_hyd_g"/>
    <property type="match status" value="1"/>
</dbReference>
<dbReference type="PROSITE" id="PS51384">
    <property type="entry name" value="FAD_FR"/>
    <property type="match status" value="1"/>
</dbReference>
<dbReference type="InterPro" id="IPR037117">
    <property type="entry name" value="Dihydroorotate_DH_ele_sf"/>
</dbReference>
<keyword evidence="8 12" id="KW-0408">Iron</keyword>
<evidence type="ECO:0000256" key="12">
    <source>
        <dbReference type="PIRSR" id="PIRSR006816-2"/>
    </source>
</evidence>
<feature type="binding site" evidence="11">
    <location>
        <begin position="73"/>
        <end position="74"/>
    </location>
    <ligand>
        <name>FAD</name>
        <dbReference type="ChEBI" id="CHEBI:57692"/>
    </ligand>
</feature>
<keyword evidence="6 11" id="KW-0274">FAD</keyword>
<dbReference type="InterPro" id="IPR017938">
    <property type="entry name" value="Riboflavin_synthase-like_b-brl"/>
</dbReference>
<proteinExistence type="inferred from homology"/>
<comment type="caution">
    <text evidence="14">The sequence shown here is derived from an EMBL/GenBank/DDBJ whole genome shotgun (WGS) entry which is preliminary data.</text>
</comment>
<evidence type="ECO:0000313" key="14">
    <source>
        <dbReference type="EMBL" id="HIY78285.1"/>
    </source>
</evidence>
<feature type="binding site" evidence="12">
    <location>
        <position position="231"/>
    </location>
    <ligand>
        <name>[2Fe-2S] cluster</name>
        <dbReference type="ChEBI" id="CHEBI:190135"/>
    </ligand>
</feature>
<evidence type="ECO:0000256" key="4">
    <source>
        <dbReference type="ARBA" id="ARBA00022714"/>
    </source>
</evidence>
<dbReference type="SUPFAM" id="SSF63380">
    <property type="entry name" value="Riboflavin synthase domain-like"/>
    <property type="match status" value="1"/>
</dbReference>
<keyword evidence="3 11" id="KW-0285">Flavoprotein</keyword>
<evidence type="ECO:0000256" key="11">
    <source>
        <dbReference type="PIRSR" id="PIRSR006816-1"/>
    </source>
</evidence>
<reference evidence="14" key="1">
    <citation type="journal article" date="2021" name="PeerJ">
        <title>Extensive microbial diversity within the chicken gut microbiome revealed by metagenomics and culture.</title>
        <authorList>
            <person name="Gilroy R."/>
            <person name="Ravi A."/>
            <person name="Getino M."/>
            <person name="Pursley I."/>
            <person name="Horton D.L."/>
            <person name="Alikhan N.F."/>
            <person name="Baker D."/>
            <person name="Gharbi K."/>
            <person name="Hall N."/>
            <person name="Watson M."/>
            <person name="Adriaenssens E.M."/>
            <person name="Foster-Nyarko E."/>
            <person name="Jarju S."/>
            <person name="Secka A."/>
            <person name="Antonio M."/>
            <person name="Oren A."/>
            <person name="Chaudhuri R.R."/>
            <person name="La Ragione R."/>
            <person name="Hildebrand F."/>
            <person name="Pallen M.J."/>
        </authorList>
    </citation>
    <scope>NUCLEOTIDE SEQUENCE</scope>
    <source>
        <strain evidence="14">CHK199-9574</strain>
    </source>
</reference>
<evidence type="ECO:0000256" key="6">
    <source>
        <dbReference type="ARBA" id="ARBA00022827"/>
    </source>
</evidence>
<sequence>MKDLKVKVLSNAPIASGIYRMEFALPEETEGMRCGKFLNISVGDGAHLLRRPIAICEYEKDRAAICYQIKGEGTKKLSEKRAGDELSCLLPLGNGFVLSDGWKKIALVGGGVGVFPMYSVLKEYEKADKIFYTFLGFRNAGAVCMEEEFSKLSRSVQIVTDDGSYKKKSNAVAAFFDAADSGEKFDAILSCGPVPMLRALKEGLRARGLEIPCFVSLEERMGCGVGACLVCVCKRQGGKENARVCKDGPVFSIDEVEI</sequence>
<dbReference type="Gene3D" id="3.40.50.80">
    <property type="entry name" value="Nucleotide-binding domain of ferredoxin-NADP reductase (FNR) module"/>
    <property type="match status" value="1"/>
</dbReference>
<keyword evidence="5 12" id="KW-0479">Metal-binding</keyword>
<dbReference type="GO" id="GO:0046872">
    <property type="term" value="F:metal ion binding"/>
    <property type="evidence" value="ECO:0007669"/>
    <property type="project" value="UniProtKB-KW"/>
</dbReference>
<dbReference type="PANTHER" id="PTHR43513">
    <property type="entry name" value="DIHYDROOROTATE DEHYDROGENASE B (NAD(+)), ELECTRON TRANSFER SUBUNIT"/>
    <property type="match status" value="1"/>
</dbReference>
<evidence type="ECO:0000256" key="5">
    <source>
        <dbReference type="ARBA" id="ARBA00022723"/>
    </source>
</evidence>